<dbReference type="GO" id="GO:0015562">
    <property type="term" value="F:efflux transmembrane transporter activity"/>
    <property type="evidence" value="ECO:0007669"/>
    <property type="project" value="TreeGrafter"/>
</dbReference>
<evidence type="ECO:0000313" key="7">
    <source>
        <dbReference type="Proteomes" id="UP000626148"/>
    </source>
</evidence>
<evidence type="ECO:0000256" key="1">
    <source>
        <dbReference type="ARBA" id="ARBA00009477"/>
    </source>
</evidence>
<dbReference type="AlphaFoldDB" id="A0A918KRR8"/>
<organism evidence="6 7">
    <name type="scientific">Saccharospirillum salsuginis</name>
    <dbReference type="NCBI Taxonomy" id="418750"/>
    <lineage>
        <taxon>Bacteria</taxon>
        <taxon>Pseudomonadati</taxon>
        <taxon>Pseudomonadota</taxon>
        <taxon>Gammaproteobacteria</taxon>
        <taxon>Oceanospirillales</taxon>
        <taxon>Saccharospirillaceae</taxon>
        <taxon>Saccharospirillum</taxon>
    </lineage>
</organism>
<comment type="caution">
    <text evidence="6">The sequence shown here is derived from an EMBL/GenBank/DDBJ whole genome shotgun (WGS) entry which is preliminary data.</text>
</comment>
<dbReference type="PANTHER" id="PTHR30469">
    <property type="entry name" value="MULTIDRUG RESISTANCE PROTEIN MDTA"/>
    <property type="match status" value="1"/>
</dbReference>
<dbReference type="Gene3D" id="2.40.50.100">
    <property type="match status" value="1"/>
</dbReference>
<evidence type="ECO:0000313" key="6">
    <source>
        <dbReference type="EMBL" id="GGX73485.1"/>
    </source>
</evidence>
<protein>
    <recommendedName>
        <fullName evidence="5">Multidrug resistance protein MdtA-like barrel-sandwich hybrid domain-containing protein</fullName>
    </recommendedName>
</protein>
<feature type="region of interest" description="Disordered" evidence="3">
    <location>
        <begin position="401"/>
        <end position="421"/>
    </location>
</feature>
<feature type="compositionally biased region" description="Acidic residues" evidence="3">
    <location>
        <begin position="404"/>
        <end position="421"/>
    </location>
</feature>
<evidence type="ECO:0000256" key="3">
    <source>
        <dbReference type="SAM" id="MobiDB-lite"/>
    </source>
</evidence>
<dbReference type="Proteomes" id="UP000626148">
    <property type="component" value="Unassembled WGS sequence"/>
</dbReference>
<keyword evidence="4" id="KW-0732">Signal</keyword>
<dbReference type="Gene3D" id="1.10.287.470">
    <property type="entry name" value="Helix hairpin bin"/>
    <property type="match status" value="1"/>
</dbReference>
<dbReference type="RefSeq" id="WP_189613277.1">
    <property type="nucleotide sequence ID" value="NZ_BMXR01000017.1"/>
</dbReference>
<dbReference type="Gene3D" id="2.40.30.170">
    <property type="match status" value="1"/>
</dbReference>
<evidence type="ECO:0000259" key="5">
    <source>
        <dbReference type="Pfam" id="PF25917"/>
    </source>
</evidence>
<dbReference type="SUPFAM" id="SSF111369">
    <property type="entry name" value="HlyD-like secretion proteins"/>
    <property type="match status" value="1"/>
</dbReference>
<keyword evidence="2" id="KW-0175">Coiled coil</keyword>
<evidence type="ECO:0000256" key="2">
    <source>
        <dbReference type="SAM" id="Coils"/>
    </source>
</evidence>
<reference evidence="6" key="1">
    <citation type="journal article" date="2014" name="Int. J. Syst. Evol. Microbiol.">
        <title>Complete genome sequence of Corynebacterium casei LMG S-19264T (=DSM 44701T), isolated from a smear-ripened cheese.</title>
        <authorList>
            <consortium name="US DOE Joint Genome Institute (JGI-PGF)"/>
            <person name="Walter F."/>
            <person name="Albersmeier A."/>
            <person name="Kalinowski J."/>
            <person name="Ruckert C."/>
        </authorList>
    </citation>
    <scope>NUCLEOTIDE SEQUENCE</scope>
    <source>
        <strain evidence="6">KCTC 22169</strain>
    </source>
</reference>
<sequence length="421" mass="46683">MKTWTTLLVSGVILAAAGTAVGVMMNQTPAPEKAEAEEARWEIESVRAESDFYRPEIRLVGQVVARREQQLTTPLSSEVLAIPAKEGQRVAQGDVLVELDDFDTSQQLRQVEADLQELSARLTIQRQQHRMDEQALTVEKAKLERLKDRLQQQQRLVDRGLSPQQQADDLQQQVEQQQLSVLQHQTQVENQPAQLAQLEASLQKLELSLAQAERRQAETQVTAPFSGRIARLGVQLGQTTQPGQSLLTLYSDQAMQMKVQLPHFLAGNESDLGAHASQNGRTTELRFDRAEASLGTSQSGVTAWFDLVDGEGWLPGGYARLTVQQPAVYSYRVPESAVFQDNWLYGVTGEGRLKALSIEVLGVNQDGDQRWLIVRGPDLSGELRVMTTRLNNPVTGMRVYEPGVDPDPELATDEAPAETES</sequence>
<proteinExistence type="inferred from homology"/>
<comment type="similarity">
    <text evidence="1">Belongs to the membrane fusion protein (MFP) (TC 8.A.1) family.</text>
</comment>
<feature type="coiled-coil region" evidence="2">
    <location>
        <begin position="108"/>
        <end position="222"/>
    </location>
</feature>
<name>A0A918KRR8_9GAMM</name>
<reference evidence="6" key="2">
    <citation type="submission" date="2020-09" db="EMBL/GenBank/DDBJ databases">
        <authorList>
            <person name="Sun Q."/>
            <person name="Kim S."/>
        </authorList>
    </citation>
    <scope>NUCLEOTIDE SEQUENCE</scope>
    <source>
        <strain evidence="6">KCTC 22169</strain>
    </source>
</reference>
<dbReference type="Pfam" id="PF25917">
    <property type="entry name" value="BSH_RND"/>
    <property type="match status" value="1"/>
</dbReference>
<dbReference type="EMBL" id="BMXR01000017">
    <property type="protein sequence ID" value="GGX73485.1"/>
    <property type="molecule type" value="Genomic_DNA"/>
</dbReference>
<feature type="chain" id="PRO_5037080887" description="Multidrug resistance protein MdtA-like barrel-sandwich hybrid domain-containing protein" evidence="4">
    <location>
        <begin position="23"/>
        <end position="421"/>
    </location>
</feature>
<feature type="domain" description="Multidrug resistance protein MdtA-like barrel-sandwich hybrid" evidence="5">
    <location>
        <begin position="76"/>
        <end position="245"/>
    </location>
</feature>
<keyword evidence="7" id="KW-1185">Reference proteome</keyword>
<dbReference type="GO" id="GO:1990281">
    <property type="term" value="C:efflux pump complex"/>
    <property type="evidence" value="ECO:0007669"/>
    <property type="project" value="TreeGrafter"/>
</dbReference>
<accession>A0A918KRR8</accession>
<gene>
    <name evidence="6" type="ORF">GCM10007392_46160</name>
</gene>
<evidence type="ECO:0000256" key="4">
    <source>
        <dbReference type="SAM" id="SignalP"/>
    </source>
</evidence>
<dbReference type="InterPro" id="IPR058625">
    <property type="entry name" value="MdtA-like_BSH"/>
</dbReference>
<feature type="signal peptide" evidence="4">
    <location>
        <begin position="1"/>
        <end position="22"/>
    </location>
</feature>